<evidence type="ECO:0000256" key="1">
    <source>
        <dbReference type="SAM" id="MobiDB-lite"/>
    </source>
</evidence>
<protein>
    <submittedName>
        <fullName evidence="2">Uncharacterized protein</fullName>
    </submittedName>
</protein>
<dbReference type="Proteomes" id="UP000799537">
    <property type="component" value="Unassembled WGS sequence"/>
</dbReference>
<feature type="region of interest" description="Disordered" evidence="1">
    <location>
        <begin position="518"/>
        <end position="541"/>
    </location>
</feature>
<proteinExistence type="predicted"/>
<feature type="compositionally biased region" description="Low complexity" evidence="1">
    <location>
        <begin position="246"/>
        <end position="255"/>
    </location>
</feature>
<feature type="region of interest" description="Disordered" evidence="1">
    <location>
        <begin position="1"/>
        <end position="186"/>
    </location>
</feature>
<organism evidence="2 3">
    <name type="scientific">Zasmidium cellare ATCC 36951</name>
    <dbReference type="NCBI Taxonomy" id="1080233"/>
    <lineage>
        <taxon>Eukaryota</taxon>
        <taxon>Fungi</taxon>
        <taxon>Dikarya</taxon>
        <taxon>Ascomycota</taxon>
        <taxon>Pezizomycotina</taxon>
        <taxon>Dothideomycetes</taxon>
        <taxon>Dothideomycetidae</taxon>
        <taxon>Mycosphaerellales</taxon>
        <taxon>Mycosphaerellaceae</taxon>
        <taxon>Zasmidium</taxon>
    </lineage>
</organism>
<name>A0A6A6CTT1_ZASCE</name>
<feature type="compositionally biased region" description="Low complexity" evidence="1">
    <location>
        <begin position="109"/>
        <end position="126"/>
    </location>
</feature>
<reference evidence="2" key="1">
    <citation type="journal article" date="2020" name="Stud. Mycol.">
        <title>101 Dothideomycetes genomes: a test case for predicting lifestyles and emergence of pathogens.</title>
        <authorList>
            <person name="Haridas S."/>
            <person name="Albert R."/>
            <person name="Binder M."/>
            <person name="Bloem J."/>
            <person name="Labutti K."/>
            <person name="Salamov A."/>
            <person name="Andreopoulos B."/>
            <person name="Baker S."/>
            <person name="Barry K."/>
            <person name="Bills G."/>
            <person name="Bluhm B."/>
            <person name="Cannon C."/>
            <person name="Castanera R."/>
            <person name="Culley D."/>
            <person name="Daum C."/>
            <person name="Ezra D."/>
            <person name="Gonzalez J."/>
            <person name="Henrissat B."/>
            <person name="Kuo A."/>
            <person name="Liang C."/>
            <person name="Lipzen A."/>
            <person name="Lutzoni F."/>
            <person name="Magnuson J."/>
            <person name="Mondo S."/>
            <person name="Nolan M."/>
            <person name="Ohm R."/>
            <person name="Pangilinan J."/>
            <person name="Park H.-J."/>
            <person name="Ramirez L."/>
            <person name="Alfaro M."/>
            <person name="Sun H."/>
            <person name="Tritt A."/>
            <person name="Yoshinaga Y."/>
            <person name="Zwiers L.-H."/>
            <person name="Turgeon B."/>
            <person name="Goodwin S."/>
            <person name="Spatafora J."/>
            <person name="Crous P."/>
            <person name="Grigoriev I."/>
        </authorList>
    </citation>
    <scope>NUCLEOTIDE SEQUENCE</scope>
    <source>
        <strain evidence="2">ATCC 36951</strain>
    </source>
</reference>
<accession>A0A6A6CTT1</accession>
<dbReference type="OrthoDB" id="3647549at2759"/>
<dbReference type="EMBL" id="ML993589">
    <property type="protein sequence ID" value="KAF2168886.1"/>
    <property type="molecule type" value="Genomic_DNA"/>
</dbReference>
<dbReference type="GeneID" id="54558881"/>
<dbReference type="AlphaFoldDB" id="A0A6A6CTT1"/>
<feature type="compositionally biased region" description="Low complexity" evidence="1">
    <location>
        <begin position="353"/>
        <end position="366"/>
    </location>
</feature>
<feature type="compositionally biased region" description="Basic and acidic residues" evidence="1">
    <location>
        <begin position="56"/>
        <end position="70"/>
    </location>
</feature>
<keyword evidence="3" id="KW-1185">Reference proteome</keyword>
<feature type="compositionally biased region" description="Basic and acidic residues" evidence="1">
    <location>
        <begin position="95"/>
        <end position="108"/>
    </location>
</feature>
<gene>
    <name evidence="2" type="ORF">M409DRAFT_20900</name>
</gene>
<dbReference type="RefSeq" id="XP_033669775.1">
    <property type="nucleotide sequence ID" value="XM_033805609.1"/>
</dbReference>
<feature type="region of interest" description="Disordered" evidence="1">
    <location>
        <begin position="206"/>
        <end position="269"/>
    </location>
</feature>
<sequence>MATKHLGTLEIQPPRGRPQLRPDSRPSTPTLNTTRPPRTYSPAPPSPINRPQTPDVVRRIVRNAEGRFEEGNVVEDFVVRHPRPRIGGDGEGDLDAERPRTPRSERRGSSSSRPGSSSSSMRSGFSKTFSWGRKSSVKGMFSSDSASPPPTPEHKQKRSRGRRGSGASASSIKDAFTRVTTELSRGKDIVSLNSHDRRRWMVDEKARIERESVATARQQREDWEAVRAQSRADREARRREREARRNALPPLYSTHTPPPPRQDHPRPDPIERTAIAVSKLTDWAKKRRGSEDSGLSFADCAPEGELESCGRCGREVTGKGALTKGLCGGCWGRRVDEFWESSSHIPDGEEDSTYSSNDSTRPSSPSVPREVNEEEYMKIARVRRIRRIRRTIYSDPGNPFAFGDDDDPHAAPTTLFQRSRDVSPAPTAVGDRPRVELNDSPASMIEESAGVLSDSPMSPPEEGGKFEHVRDSLLYAPTARRSGTPALITQLSIPASPASPQPPVKDEKFLVPKTIPRKRSLSWGGPESPQLGGLVSPEQDGNVRNTMYYGFYDQVLQEYHRSREGLAGVDRQD</sequence>
<evidence type="ECO:0000313" key="3">
    <source>
        <dbReference type="Proteomes" id="UP000799537"/>
    </source>
</evidence>
<evidence type="ECO:0000313" key="2">
    <source>
        <dbReference type="EMBL" id="KAF2168886.1"/>
    </source>
</evidence>
<feature type="region of interest" description="Disordered" evidence="1">
    <location>
        <begin position="395"/>
        <end position="442"/>
    </location>
</feature>
<feature type="region of interest" description="Disordered" evidence="1">
    <location>
        <begin position="342"/>
        <end position="372"/>
    </location>
</feature>
<feature type="compositionally biased region" description="Basic and acidic residues" evidence="1">
    <location>
        <begin position="206"/>
        <end position="245"/>
    </location>
</feature>
<feature type="compositionally biased region" description="Low complexity" evidence="1">
    <location>
        <begin position="25"/>
        <end position="41"/>
    </location>
</feature>